<evidence type="ECO:0000256" key="1">
    <source>
        <dbReference type="ARBA" id="ARBA00004606"/>
    </source>
</evidence>
<evidence type="ECO:0000256" key="3">
    <source>
        <dbReference type="ARBA" id="ARBA00022676"/>
    </source>
</evidence>
<keyword evidence="5" id="KW-0812">Transmembrane</keyword>
<dbReference type="Proteomes" id="UP000094336">
    <property type="component" value="Unassembled WGS sequence"/>
</dbReference>
<dbReference type="GeneID" id="30147175"/>
<dbReference type="GO" id="GO:0005794">
    <property type="term" value="C:Golgi apparatus"/>
    <property type="evidence" value="ECO:0007669"/>
    <property type="project" value="TreeGrafter"/>
</dbReference>
<keyword evidence="4 7" id="KW-0808">Transferase</keyword>
<sequence>MKYGWSMALSAVLLAHFCFWWYTNGVIDRFVAAFTKHIATTKLAEFPHPDFSLSEPPSEYARENATFVTLCRNYETYEMLESIQIVEDRFNHKYHYDWVFLNDNEFTPEFRSAVAAVVSGTAYFGRVPERHWGYPDWINQTYAAEVRQQMENDEIIYGGSESYRHMCRFESGFFFHHPIVQRYKYYWRVEPGIKLYCDIDYDVFKMMRQAGKKYGFAISLYEYSNTIALLWSTVLNFMKANMDMINTGDDSMNEFILDYGYDNESVEKPHPLQASYNLCHFWTNFEIADMDFFRSEQYTRLFEYLDLSGGFFYERWGDAPVHSIAVGLFLNKSEVHWFGDVGYYHVPYMLCPLDYGLRLKNRCSCDPRKDFSFEMYSCTGHFLDITGQQKPLLSV</sequence>
<dbReference type="GO" id="GO:0016020">
    <property type="term" value="C:membrane"/>
    <property type="evidence" value="ECO:0007669"/>
    <property type="project" value="UniProtKB-SubCell"/>
</dbReference>
<proteinExistence type="inferred from homology"/>
<organism evidence="7 8">
    <name type="scientific">Babjeviella inositovora NRRL Y-12698</name>
    <dbReference type="NCBI Taxonomy" id="984486"/>
    <lineage>
        <taxon>Eukaryota</taxon>
        <taxon>Fungi</taxon>
        <taxon>Dikarya</taxon>
        <taxon>Ascomycota</taxon>
        <taxon>Saccharomycotina</taxon>
        <taxon>Pichiomycetes</taxon>
        <taxon>Serinales incertae sedis</taxon>
        <taxon>Babjeviella</taxon>
    </lineage>
</organism>
<evidence type="ECO:0000313" key="8">
    <source>
        <dbReference type="Proteomes" id="UP000094336"/>
    </source>
</evidence>
<protein>
    <submittedName>
        <fullName evidence="7">Glycosyltransferase family 15 protein</fullName>
    </submittedName>
</protein>
<dbReference type="Gene3D" id="3.90.550.10">
    <property type="entry name" value="Spore Coat Polysaccharide Biosynthesis Protein SpsA, Chain A"/>
    <property type="match status" value="1"/>
</dbReference>
<dbReference type="AlphaFoldDB" id="A0A1E3QNX2"/>
<evidence type="ECO:0000256" key="4">
    <source>
        <dbReference type="ARBA" id="ARBA00022679"/>
    </source>
</evidence>
<accession>A0A1E3QNX2</accession>
<dbReference type="PANTHER" id="PTHR31121:SF6">
    <property type="entry name" value="ALPHA-1,2 MANNOSYLTRANSFERASE KTR1"/>
    <property type="match status" value="1"/>
</dbReference>
<dbReference type="PANTHER" id="PTHR31121">
    <property type="entry name" value="ALPHA-1,2 MANNOSYLTRANSFERASE KTR1"/>
    <property type="match status" value="1"/>
</dbReference>
<evidence type="ECO:0000313" key="7">
    <source>
        <dbReference type="EMBL" id="ODQ78677.1"/>
    </source>
</evidence>
<comment type="similarity">
    <text evidence="2">Belongs to the glycosyltransferase 15 family.</text>
</comment>
<reference evidence="8" key="1">
    <citation type="submission" date="2016-05" db="EMBL/GenBank/DDBJ databases">
        <title>Comparative genomics of biotechnologically important yeasts.</title>
        <authorList>
            <consortium name="DOE Joint Genome Institute"/>
            <person name="Riley R."/>
            <person name="Haridas S."/>
            <person name="Wolfe K.H."/>
            <person name="Lopes M.R."/>
            <person name="Hittinger C.T."/>
            <person name="Goker M."/>
            <person name="Salamov A."/>
            <person name="Wisecaver J."/>
            <person name="Long T.M."/>
            <person name="Aerts A.L."/>
            <person name="Barry K."/>
            <person name="Choi C."/>
            <person name="Clum A."/>
            <person name="Coughlan A.Y."/>
            <person name="Deshpande S."/>
            <person name="Douglass A.P."/>
            <person name="Hanson S.J."/>
            <person name="Klenk H.-P."/>
            <person name="Labutti K."/>
            <person name="Lapidus A."/>
            <person name="Lindquist E."/>
            <person name="Lipzen A."/>
            <person name="Meier-Kolthoff J.P."/>
            <person name="Ohm R.A."/>
            <person name="Otillar R.P."/>
            <person name="Pangilinan J."/>
            <person name="Peng Y."/>
            <person name="Rokas A."/>
            <person name="Rosa C.A."/>
            <person name="Scheuner C."/>
            <person name="Sibirny A.A."/>
            <person name="Slot J.C."/>
            <person name="Stielow J.B."/>
            <person name="Sun H."/>
            <person name="Kurtzman C.P."/>
            <person name="Blackwell M."/>
            <person name="Grigoriev I.V."/>
            <person name="Jeffries T.W."/>
        </authorList>
    </citation>
    <scope>NUCLEOTIDE SEQUENCE [LARGE SCALE GENOMIC DNA]</scope>
    <source>
        <strain evidence="8">NRRL Y-12698</strain>
    </source>
</reference>
<keyword evidence="3" id="KW-0328">Glycosyltransferase</keyword>
<dbReference type="SUPFAM" id="SSF53448">
    <property type="entry name" value="Nucleotide-diphospho-sugar transferases"/>
    <property type="match status" value="1"/>
</dbReference>
<comment type="subcellular location">
    <subcellularLocation>
        <location evidence="1">Membrane</location>
        <topology evidence="1">Single-pass type II membrane protein</topology>
    </subcellularLocation>
</comment>
<dbReference type="OrthoDB" id="3978028at2759"/>
<dbReference type="Pfam" id="PF01793">
    <property type="entry name" value="Glyco_transf_15"/>
    <property type="match status" value="1"/>
</dbReference>
<feature type="active site" description="Nucleophile" evidence="6">
    <location>
        <position position="286"/>
    </location>
</feature>
<dbReference type="GO" id="GO:0000026">
    <property type="term" value="F:alpha-1,2-mannosyltransferase activity"/>
    <property type="evidence" value="ECO:0007669"/>
    <property type="project" value="TreeGrafter"/>
</dbReference>
<evidence type="ECO:0000256" key="2">
    <source>
        <dbReference type="ARBA" id="ARBA00007677"/>
    </source>
</evidence>
<dbReference type="InterPro" id="IPR002685">
    <property type="entry name" value="Glyco_trans_15"/>
</dbReference>
<evidence type="ECO:0000256" key="6">
    <source>
        <dbReference type="PIRSR" id="PIRSR018153-1"/>
    </source>
</evidence>
<evidence type="ECO:0000256" key="5">
    <source>
        <dbReference type="ARBA" id="ARBA00022968"/>
    </source>
</evidence>
<keyword evidence="8" id="KW-1185">Reference proteome</keyword>
<dbReference type="GO" id="GO:0006493">
    <property type="term" value="P:protein O-linked glycosylation"/>
    <property type="evidence" value="ECO:0007669"/>
    <property type="project" value="TreeGrafter"/>
</dbReference>
<dbReference type="STRING" id="984486.A0A1E3QNX2"/>
<dbReference type="GO" id="GO:0006487">
    <property type="term" value="P:protein N-linked glycosylation"/>
    <property type="evidence" value="ECO:0007669"/>
    <property type="project" value="TreeGrafter"/>
</dbReference>
<dbReference type="EMBL" id="KV454434">
    <property type="protein sequence ID" value="ODQ78677.1"/>
    <property type="molecule type" value="Genomic_DNA"/>
</dbReference>
<dbReference type="FunFam" id="3.90.550.10:FF:000051">
    <property type="entry name" value="Alpha-1,2-mannosyltransferase (Ktr4)"/>
    <property type="match status" value="1"/>
</dbReference>
<dbReference type="InterPro" id="IPR029044">
    <property type="entry name" value="Nucleotide-diphossugar_trans"/>
</dbReference>
<dbReference type="GO" id="GO:0000032">
    <property type="term" value="P:cell wall mannoprotein biosynthetic process"/>
    <property type="evidence" value="ECO:0007669"/>
    <property type="project" value="TreeGrafter"/>
</dbReference>
<name>A0A1E3QNX2_9ASCO</name>
<dbReference type="PIRSF" id="PIRSF018153">
    <property type="entry name" value="Glyco_trans_15"/>
    <property type="match status" value="1"/>
</dbReference>
<gene>
    <name evidence="7" type="ORF">BABINDRAFT_162380</name>
</gene>
<dbReference type="RefSeq" id="XP_018984005.1">
    <property type="nucleotide sequence ID" value="XM_019129322.1"/>
</dbReference>
<keyword evidence="5" id="KW-0735">Signal-anchor</keyword>